<accession>A0A840R2Z9</accession>
<evidence type="ECO:0000313" key="4">
    <source>
        <dbReference type="EMBL" id="MBB5186924.1"/>
    </source>
</evidence>
<dbReference type="AlphaFoldDB" id="A0A840R2Z9"/>
<dbReference type="Pfam" id="PF02571">
    <property type="entry name" value="CbiJ"/>
    <property type="match status" value="1"/>
</dbReference>
<dbReference type="RefSeq" id="WP_184461676.1">
    <property type="nucleotide sequence ID" value="NZ_JACHHW010000003.1"/>
</dbReference>
<dbReference type="PANTHER" id="PTHR36925:SF1">
    <property type="entry name" value="COBALT-PRECORRIN-6A REDUCTASE"/>
    <property type="match status" value="1"/>
</dbReference>
<gene>
    <name evidence="4" type="ORF">HNQ57_001187</name>
</gene>
<dbReference type="Proteomes" id="UP000536640">
    <property type="component" value="Unassembled WGS sequence"/>
</dbReference>
<evidence type="ECO:0000256" key="3">
    <source>
        <dbReference type="ARBA" id="ARBA00023002"/>
    </source>
</evidence>
<dbReference type="GO" id="GO:0016994">
    <property type="term" value="F:precorrin-6A reductase activity"/>
    <property type="evidence" value="ECO:0007669"/>
    <property type="project" value="UniProtKB-EC"/>
</dbReference>
<evidence type="ECO:0000256" key="1">
    <source>
        <dbReference type="ARBA" id="ARBA00004953"/>
    </source>
</evidence>
<dbReference type="InterPro" id="IPR003723">
    <property type="entry name" value="Precorrin-6x_reduct"/>
</dbReference>
<evidence type="ECO:0000313" key="5">
    <source>
        <dbReference type="Proteomes" id="UP000536640"/>
    </source>
</evidence>
<dbReference type="PROSITE" id="PS51014">
    <property type="entry name" value="COBK_CBIJ"/>
    <property type="match status" value="1"/>
</dbReference>
<keyword evidence="3 4" id="KW-0560">Oxidoreductase</keyword>
<comment type="pathway">
    <text evidence="1">Cofactor biosynthesis; adenosylcobalamin biosynthesis.</text>
</comment>
<dbReference type="PANTHER" id="PTHR36925">
    <property type="entry name" value="COBALT-PRECORRIN-6A REDUCTASE"/>
    <property type="match status" value="1"/>
</dbReference>
<dbReference type="EC" id="1.3.1.106" evidence="4"/>
<name>A0A840R2Z9_9GAMM</name>
<reference evidence="4 5" key="1">
    <citation type="submission" date="2020-08" db="EMBL/GenBank/DDBJ databases">
        <title>Genomic Encyclopedia of Type Strains, Phase IV (KMG-IV): sequencing the most valuable type-strain genomes for metagenomic binning, comparative biology and taxonomic classification.</title>
        <authorList>
            <person name="Goeker M."/>
        </authorList>
    </citation>
    <scope>NUCLEOTIDE SEQUENCE [LARGE SCALE GENOMIC DNA]</scope>
    <source>
        <strain evidence="4 5">DSM 25701</strain>
    </source>
</reference>
<keyword evidence="2" id="KW-0169">Cobalamin biosynthesis</keyword>
<dbReference type="UniPathway" id="UPA00148"/>
<organism evidence="4 5">
    <name type="scientific">Zhongshania antarctica</name>
    <dbReference type="NCBI Taxonomy" id="641702"/>
    <lineage>
        <taxon>Bacteria</taxon>
        <taxon>Pseudomonadati</taxon>
        <taxon>Pseudomonadota</taxon>
        <taxon>Gammaproteobacteria</taxon>
        <taxon>Cellvibrionales</taxon>
        <taxon>Spongiibacteraceae</taxon>
        <taxon>Zhongshania</taxon>
    </lineage>
</organism>
<dbReference type="GO" id="GO:0009236">
    <property type="term" value="P:cobalamin biosynthetic process"/>
    <property type="evidence" value="ECO:0007669"/>
    <property type="project" value="UniProtKB-UniPathway"/>
</dbReference>
<evidence type="ECO:0000256" key="2">
    <source>
        <dbReference type="ARBA" id="ARBA00022573"/>
    </source>
</evidence>
<dbReference type="EMBL" id="JACHHW010000003">
    <property type="protein sequence ID" value="MBB5186924.1"/>
    <property type="molecule type" value="Genomic_DNA"/>
</dbReference>
<dbReference type="EC" id="1.3.1.54" evidence="4"/>
<comment type="caution">
    <text evidence="4">The sequence shown here is derived from an EMBL/GenBank/DDBJ whole genome shotgun (WGS) entry which is preliminary data.</text>
</comment>
<keyword evidence="5" id="KW-1185">Reference proteome</keyword>
<proteinExistence type="predicted"/>
<protein>
    <submittedName>
        <fullName evidence="4">Precorrin-6A/cobalt-precorrin-6A reductase</fullName>
        <ecNumber evidence="4">1.3.1.106</ecNumber>
        <ecNumber evidence="4">1.3.1.54</ecNumber>
    </submittedName>
</protein>
<sequence length="259" mass="28151">MTILILGGTSEAKAICQQLANIGRPLIYSIAGMVRQPVLSCEVISGGFSQYGGLAAWCRRRGVQGIVDATHPFASRISASVSAVSIELGIPCWRFTRPLWQAGPNDNWHEFNHLAELSSFFKASAQASPQRIFMSVGKLDSRELALFKDHQLLLVRSAIPLQCTLPSSGVWVQAVGPFAVAGELELLRNYAIDAIVCKNSGGEAVAAKLDAARQLSLPVYMQRRHVLAQGDGRWCTEFSTAQALVYAVTQKYLTSSLNE</sequence>